<organism evidence="2 3">
    <name type="scientific">Apilactobacillus bombintestini</name>
    <dbReference type="NCBI Taxonomy" id="2419772"/>
    <lineage>
        <taxon>Bacteria</taxon>
        <taxon>Bacillati</taxon>
        <taxon>Bacillota</taxon>
        <taxon>Bacilli</taxon>
        <taxon>Lactobacillales</taxon>
        <taxon>Lactobacillaceae</taxon>
        <taxon>Apilactobacillus</taxon>
    </lineage>
</organism>
<dbReference type="InterPro" id="IPR032083">
    <property type="entry name" value="DUF4811"/>
</dbReference>
<dbReference type="OrthoDB" id="2249491at2"/>
<dbReference type="KEGG" id="abom:D7I45_05600"/>
<keyword evidence="1" id="KW-0472">Membrane</keyword>
<keyword evidence="1" id="KW-0812">Transmembrane</keyword>
<sequence length="250" mass="28270">MILVALVISTVAFFLCFNLLNKNKALHIISSLFFLVLFLLSTLFITLNFHNHLGMHKVTFEKKSSLVSSVPGKTINALMYQNIGTSGKDQVVLYRANEKQAKPQATGTDKVKNVVVTNAKTPKLVTKTVKYEYKTSMDRFWFAWAQKPTRVKTVNYFYMPKDWMKLTVNQVKALPNIMKELSANSGMTTEQRQQAAQQYVQAAVAKAMQANPKMSASQKQQVIQKATSEYQAKAMSQMMPMVKQALKQVK</sequence>
<keyword evidence="1" id="KW-1133">Transmembrane helix</keyword>
<proteinExistence type="predicted"/>
<dbReference type="EMBL" id="CP032626">
    <property type="protein sequence ID" value="AYF92965.1"/>
    <property type="molecule type" value="Genomic_DNA"/>
</dbReference>
<keyword evidence="3" id="KW-1185">Reference proteome</keyword>
<gene>
    <name evidence="2" type="ORF">D7I45_05600</name>
</gene>
<protein>
    <submittedName>
        <fullName evidence="2">DUF4811 domain-containing protein</fullName>
    </submittedName>
</protein>
<dbReference type="Proteomes" id="UP000272003">
    <property type="component" value="Chromosome"/>
</dbReference>
<reference evidence="2 3" key="1">
    <citation type="submission" date="2018-09" db="EMBL/GenBank/DDBJ databases">
        <title>Genome sequencing of strain BHWM-4.</title>
        <authorList>
            <person name="Heo J."/>
            <person name="Kim S.-J."/>
            <person name="Kwon S.-W."/>
        </authorList>
    </citation>
    <scope>NUCLEOTIDE SEQUENCE [LARGE SCALE GENOMIC DNA]</scope>
    <source>
        <strain evidence="2 3">BHWM-4</strain>
    </source>
</reference>
<evidence type="ECO:0000256" key="1">
    <source>
        <dbReference type="SAM" id="Phobius"/>
    </source>
</evidence>
<evidence type="ECO:0000313" key="2">
    <source>
        <dbReference type="EMBL" id="AYF92965.1"/>
    </source>
</evidence>
<dbReference type="RefSeq" id="WP_120784729.1">
    <property type="nucleotide sequence ID" value="NZ_CP032626.1"/>
</dbReference>
<evidence type="ECO:0000313" key="3">
    <source>
        <dbReference type="Proteomes" id="UP000272003"/>
    </source>
</evidence>
<dbReference type="AlphaFoldDB" id="A0A387AUU4"/>
<accession>A0A387AUU4</accession>
<dbReference type="Pfam" id="PF16069">
    <property type="entry name" value="DUF4811"/>
    <property type="match status" value="1"/>
</dbReference>
<name>A0A387AUU4_9LACO</name>
<feature type="transmembrane region" description="Helical" evidence="1">
    <location>
        <begin position="28"/>
        <end position="47"/>
    </location>
</feature>